<dbReference type="PROSITE" id="PS50006">
    <property type="entry name" value="FHA_DOMAIN"/>
    <property type="match status" value="1"/>
</dbReference>
<dbReference type="InterPro" id="IPR000253">
    <property type="entry name" value="FHA_dom"/>
</dbReference>
<feature type="domain" description="FHA" evidence="3">
    <location>
        <begin position="34"/>
        <end position="80"/>
    </location>
</feature>
<dbReference type="InterPro" id="IPR008984">
    <property type="entry name" value="SMAD_FHA_dom_sf"/>
</dbReference>
<evidence type="ECO:0000259" key="3">
    <source>
        <dbReference type="PROSITE" id="PS50006"/>
    </source>
</evidence>
<feature type="region of interest" description="Disordered" evidence="2">
    <location>
        <begin position="1"/>
        <end position="20"/>
    </location>
</feature>
<evidence type="ECO:0000256" key="1">
    <source>
        <dbReference type="ARBA" id="ARBA00022553"/>
    </source>
</evidence>
<proteinExistence type="predicted"/>
<gene>
    <name evidence="4" type="ordered locus">Sfla_1470</name>
</gene>
<accession>A0A8D4BAG0</accession>
<organism evidence="4 5">
    <name type="scientific">Streptomyces pratensis (strain ATCC 33331 / IAF-45CD)</name>
    <dbReference type="NCBI Taxonomy" id="591167"/>
    <lineage>
        <taxon>Bacteria</taxon>
        <taxon>Bacillati</taxon>
        <taxon>Actinomycetota</taxon>
        <taxon>Actinomycetes</taxon>
        <taxon>Kitasatosporales</taxon>
        <taxon>Streptomycetaceae</taxon>
        <taxon>Streptomyces</taxon>
    </lineage>
</organism>
<reference evidence="4 5" key="1">
    <citation type="submission" date="2011-01" db="EMBL/GenBank/DDBJ databases">
        <title>Complete sequence of chromosome of Streptomyces flavogriseus ATCC 33331.</title>
        <authorList>
            <consortium name="US DOE Joint Genome Institute"/>
            <person name="Lucas S."/>
            <person name="Copeland A."/>
            <person name="Lapidus A."/>
            <person name="Cheng J.-F."/>
            <person name="Goodwin L."/>
            <person name="Pitluck S."/>
            <person name="Davenport K."/>
            <person name="Detter J.C."/>
            <person name="Han C."/>
            <person name="Tapia R."/>
            <person name="Land M."/>
            <person name="Hauser L."/>
            <person name="Kyrpides N."/>
            <person name="Ivanova N."/>
            <person name="Ovchinnikova G."/>
            <person name="Pagani I."/>
            <person name="Brumm P."/>
            <person name="Mead D."/>
            <person name="Woyke T."/>
        </authorList>
    </citation>
    <scope>NUCLEOTIDE SEQUENCE [LARGE SCALE GENOMIC DNA]</scope>
    <source>
        <strain evidence="5">ATCC 33331 / IAF-45CD</strain>
    </source>
</reference>
<dbReference type="EMBL" id="CP002475">
    <property type="protein sequence ID" value="ADW02909.1"/>
    <property type="molecule type" value="Genomic_DNA"/>
</dbReference>
<evidence type="ECO:0000256" key="2">
    <source>
        <dbReference type="SAM" id="MobiDB-lite"/>
    </source>
</evidence>
<evidence type="ECO:0000313" key="4">
    <source>
        <dbReference type="EMBL" id="ADW02909.1"/>
    </source>
</evidence>
<evidence type="ECO:0000313" key="5">
    <source>
        <dbReference type="Proteomes" id="UP000002066"/>
    </source>
</evidence>
<dbReference type="AlphaFoldDB" id="A0A8D4BAG0"/>
<sequence length="268" mass="29234">MSGVIVHLPRESGGADGEPRADAVTLRLGPGEVARFGRGPASVPVELRLDDPAISRLAGEIRVTDDHWQLTNHSTAHSYLVENPEGAGEYLRVPPRRIGAPIPFEFSRVVLPTRGEATVSFQVFAPDHLYLDPDAMGVPWGNRTVTAYSLNETATYFLVLVALCEPRLRDQSRVAVPTTPRIVERLSGHLASGELTARAVSSHIDYLAEEKLRVGAPDSPEPGRSDRRNGKREEIVGLALRFGLVREEHLALLPPLARTGGLERQAAR</sequence>
<name>A0A8D4BAG0_STRFA</name>
<dbReference type="Proteomes" id="UP000002066">
    <property type="component" value="Chromosome"/>
</dbReference>
<dbReference type="KEGG" id="sfa:Sfla_1470"/>
<dbReference type="SUPFAM" id="SSF49879">
    <property type="entry name" value="SMAD/FHA domain"/>
    <property type="match status" value="1"/>
</dbReference>
<protein>
    <recommendedName>
        <fullName evidence="3">FHA domain-containing protein</fullName>
    </recommendedName>
</protein>
<keyword evidence="1" id="KW-0597">Phosphoprotein</keyword>